<evidence type="ECO:0000313" key="2">
    <source>
        <dbReference type="Proteomes" id="UP000316242"/>
    </source>
</evidence>
<sequence>MVANEQLARRAAVAARLNADLLSKKFHDRLMSVAPVDEDGDAVVMAADKDESAVVTVHRFEKSPHETIALATLMDDQIRVIIMKHTPEASGGAVSIPGGLSVEGWIRLMDESRNRAFNADGTEFKHELEGISIAML</sequence>
<keyword evidence="2" id="KW-1185">Reference proteome</keyword>
<reference evidence="1 2" key="1">
    <citation type="submission" date="2019-06" db="EMBL/GenBank/DDBJ databases">
        <title>Whole genome shotgun sequence of Glutamicibacter nicotianae NBRC 14234.</title>
        <authorList>
            <person name="Hosoyama A."/>
            <person name="Uohara A."/>
            <person name="Ohji S."/>
            <person name="Ichikawa N."/>
        </authorList>
    </citation>
    <scope>NUCLEOTIDE SEQUENCE [LARGE SCALE GENOMIC DNA]</scope>
    <source>
        <strain evidence="1 2">NBRC 14234</strain>
    </source>
</reference>
<proteinExistence type="predicted"/>
<protein>
    <submittedName>
        <fullName evidence="1">Uncharacterized protein</fullName>
    </submittedName>
</protein>
<organism evidence="1 2">
    <name type="scientific">Glutamicibacter nicotianae</name>
    <name type="common">Arthrobacter nicotianae</name>
    <dbReference type="NCBI Taxonomy" id="37929"/>
    <lineage>
        <taxon>Bacteria</taxon>
        <taxon>Bacillati</taxon>
        <taxon>Actinomycetota</taxon>
        <taxon>Actinomycetes</taxon>
        <taxon>Micrococcales</taxon>
        <taxon>Micrococcaceae</taxon>
        <taxon>Glutamicibacter</taxon>
    </lineage>
</organism>
<dbReference type="Proteomes" id="UP000316242">
    <property type="component" value="Unassembled WGS sequence"/>
</dbReference>
<evidence type="ECO:0000313" key="1">
    <source>
        <dbReference type="EMBL" id="GEC12697.1"/>
    </source>
</evidence>
<comment type="caution">
    <text evidence="1">The sequence shown here is derived from an EMBL/GenBank/DDBJ whole genome shotgun (WGS) entry which is preliminary data.</text>
</comment>
<dbReference type="RefSeq" id="WP_141357615.1">
    <property type="nucleotide sequence ID" value="NZ_BAAAWM010000001.1"/>
</dbReference>
<accession>A0ABQ0RLL2</accession>
<gene>
    <name evidence="1" type="ORF">ANI01nite_19000</name>
</gene>
<name>A0ABQ0RLL2_GLUNI</name>
<dbReference type="EMBL" id="BJNE01000007">
    <property type="protein sequence ID" value="GEC12697.1"/>
    <property type="molecule type" value="Genomic_DNA"/>
</dbReference>